<comment type="caution">
    <text evidence="1">The sequence shown here is derived from an EMBL/GenBank/DDBJ whole genome shotgun (WGS) entry which is preliminary data.</text>
</comment>
<dbReference type="RefSeq" id="WP_160376446.1">
    <property type="nucleotide sequence ID" value="NZ_WSTB01000015.1"/>
</dbReference>
<keyword evidence="2" id="KW-1185">Reference proteome</keyword>
<dbReference type="NCBIfam" id="NF038153">
    <property type="entry name" value="lant_leader_L1a"/>
    <property type="match status" value="1"/>
</dbReference>
<sequence>MKKQNPNNKLAFNKVAVTELNTQQLKNVNGGVKGEELTDPISGCFCVPVSFQLTIIKQLN</sequence>
<evidence type="ECO:0000313" key="2">
    <source>
        <dbReference type="Proteomes" id="UP000471501"/>
    </source>
</evidence>
<dbReference type="EMBL" id="WSTB01000015">
    <property type="protein sequence ID" value="MWB96553.1"/>
    <property type="molecule type" value="Genomic_DNA"/>
</dbReference>
<proteinExistence type="predicted"/>
<organism evidence="1 2">
    <name type="scientific">Flavobacterium hydrocarbonoxydans</name>
    <dbReference type="NCBI Taxonomy" id="2683249"/>
    <lineage>
        <taxon>Bacteria</taxon>
        <taxon>Pseudomonadati</taxon>
        <taxon>Bacteroidota</taxon>
        <taxon>Flavobacteriia</taxon>
        <taxon>Flavobacteriales</taxon>
        <taxon>Flavobacteriaceae</taxon>
        <taxon>Flavobacterium</taxon>
    </lineage>
</organism>
<name>A0A6I4NQR7_9FLAO</name>
<dbReference type="Proteomes" id="UP000471501">
    <property type="component" value="Unassembled WGS sequence"/>
</dbReference>
<protein>
    <submittedName>
        <fullName evidence="1">Uncharacterized protein</fullName>
    </submittedName>
</protein>
<evidence type="ECO:0000313" key="1">
    <source>
        <dbReference type="EMBL" id="MWB96553.1"/>
    </source>
</evidence>
<accession>A0A6I4NQR7</accession>
<reference evidence="1 2" key="1">
    <citation type="submission" date="2019-12" db="EMBL/GenBank/DDBJ databases">
        <authorList>
            <person name="Kim Y.S."/>
        </authorList>
    </citation>
    <scope>NUCLEOTIDE SEQUENCE [LARGE SCALE GENOMIC DNA]</scope>
    <source>
        <strain evidence="1 2">GA093</strain>
    </source>
</reference>
<dbReference type="AlphaFoldDB" id="A0A6I4NQR7"/>
<gene>
    <name evidence="1" type="ORF">GON26_19485</name>
</gene>
<dbReference type="InterPro" id="IPR058238">
    <property type="entry name" value="Lant_leader_dom"/>
</dbReference>